<evidence type="ECO:0000313" key="10">
    <source>
        <dbReference type="Proteomes" id="UP000509448"/>
    </source>
</evidence>
<dbReference type="KEGG" id="ccai:NAS2_0595"/>
<feature type="domain" description="Aconitase A/isopropylmalate dehydratase small subunit swivel" evidence="8">
    <location>
        <begin position="685"/>
        <end position="811"/>
    </location>
</feature>
<dbReference type="CDD" id="cd01586">
    <property type="entry name" value="AcnA_IRP"/>
    <property type="match status" value="1"/>
</dbReference>
<dbReference type="InterPro" id="IPR015931">
    <property type="entry name" value="Acnase/IPM_dHydase_lsu_aba_1/3"/>
</dbReference>
<dbReference type="NCBIfam" id="NF006757">
    <property type="entry name" value="PRK09277.1"/>
    <property type="match status" value="1"/>
</dbReference>
<dbReference type="InterPro" id="IPR018136">
    <property type="entry name" value="Aconitase_4Fe-4S_BS"/>
</dbReference>
<keyword evidence="6 9" id="KW-0456">Lyase</keyword>
<dbReference type="NCBIfam" id="TIGR01341">
    <property type="entry name" value="aconitase_1"/>
    <property type="match status" value="1"/>
</dbReference>
<reference evidence="9 10" key="1">
    <citation type="journal article" date="2019" name="ISME J.">
        <title>Isolation and characterization of a thermophilic sulfur- and iron-reducing thaumarchaeote from a terrestrial acidic hot spring.</title>
        <authorList>
            <person name="Kato S."/>
            <person name="Itoh T."/>
            <person name="Yuki M."/>
            <person name="Nagamori M."/>
            <person name="Ohnishi M."/>
            <person name="Uematsu K."/>
            <person name="Suzuki K."/>
            <person name="Takashina T."/>
            <person name="Ohkuma M."/>
        </authorList>
    </citation>
    <scope>NUCLEOTIDE SEQUENCE [LARGE SCALE GENOMIC DNA]</scope>
    <source>
        <strain evidence="9 10">NAS-02</strain>
    </source>
</reference>
<evidence type="ECO:0000313" key="9">
    <source>
        <dbReference type="EMBL" id="BBE41984.1"/>
    </source>
</evidence>
<gene>
    <name evidence="9" type="ORF">NAS2_0595</name>
</gene>
<dbReference type="InterPro" id="IPR044137">
    <property type="entry name" value="AcnA_IRP_Swivel"/>
</dbReference>
<feature type="domain" description="Aconitase/3-isopropylmalate dehydratase large subunit alpha/beta/alpha" evidence="7">
    <location>
        <begin position="64"/>
        <end position="555"/>
    </location>
</feature>
<keyword evidence="10" id="KW-1185">Reference proteome</keyword>
<evidence type="ECO:0000256" key="4">
    <source>
        <dbReference type="ARBA" id="ARBA00023004"/>
    </source>
</evidence>
<dbReference type="GO" id="GO:0046872">
    <property type="term" value="F:metal ion binding"/>
    <property type="evidence" value="ECO:0007669"/>
    <property type="project" value="UniProtKB-KW"/>
</dbReference>
<dbReference type="InterPro" id="IPR000573">
    <property type="entry name" value="AconitaseA/IPMdHydase_ssu_swvl"/>
</dbReference>
<dbReference type="GO" id="GO:0051536">
    <property type="term" value="F:iron-sulfur cluster binding"/>
    <property type="evidence" value="ECO:0007669"/>
    <property type="project" value="UniProtKB-KW"/>
</dbReference>
<dbReference type="NCBIfam" id="NF009520">
    <property type="entry name" value="PRK12881.1"/>
    <property type="match status" value="1"/>
</dbReference>
<sequence>MEQMETYRGKANVWNLRKLSEQGYDVSRLPYAIRMLLENMLRNYDGYVVRAEDAEAVARWRENVGREIPYMPSRVVLQDFTGVPAVADIAAMREALRDMGGNPALANPTIPADLVIDHSVQVDYFGSVDAIVQNMRLEMERNRERYTFLRWAQDAMRNFRVVPPGRGIIHQVNVEYLSQVVHLRKHGRGLAAFPDTVIGTDSHTTMAAGIGVLAWGVGGIEAEAAMLGQPYYIPIPEVVGVKLTGELPEGATATDLVLTVTEILRKSDVVGKIVEFFGPGVEKLTAPDRATVANMAPEYGATTGFFPVDAATLSYLRLTGKSEKHVKFVEEYARRVGLLREPGSPDPEYSRVIEIDLSKVEPSIAGPANPEERIPLGAAKPRFSEILRKYLETAKQPSSPDLRVPITIGGAKYEVGHGFVALAAITSCTNTSNPYLMVGAALLAKKAVERGLDVKPWVKTSFAPGSRVVIDYLRKAGLMSYLEALRFHLTGFGCTVCIGNSGPLIKEVEDAIKANGLYAVSVLSGNRNFEGRINPLTRGSFLASPPLVVAYALAGRLDIDFNSEPIGNDPNGRPVYLRDIWPSVEEVREIVERVLDPRDFREIYSEVFEGEEDWRGLPAPRSTIYQWDPSSTYLKRPPFFEGMPPEPGKPKDITGARVLVLLGDKITTDHISPAGSIPPDSPAGRYLMEHGVKPEDFNTYGARRGNHEVMMRGTFANVRLKNFLVPDREGWWTVHLPDGQLMSIYDAAMRYRQEGVPVIVLGGKQYGTGSSRDWAAKGPYLLGVRAVIAESFERIHRSNLVGMGILPLQFMDGQGWKSLGLTGKEVYSIEGIGEGLKPKKVLKVRARREDGSEVTFNVMARLDTDVEVEYYEHGGILQMVLRKLLRGPARTKSS</sequence>
<keyword evidence="4" id="KW-0408">Iron</keyword>
<evidence type="ECO:0000256" key="3">
    <source>
        <dbReference type="ARBA" id="ARBA00022723"/>
    </source>
</evidence>
<accession>A0A4P2VBS0</accession>
<dbReference type="InterPro" id="IPR001030">
    <property type="entry name" value="Acoase/IPM_deHydtase_lsu_aba"/>
</dbReference>
<dbReference type="FunFam" id="3.20.19.10:FF:000001">
    <property type="entry name" value="Aconitate hydratase"/>
    <property type="match status" value="1"/>
</dbReference>
<dbReference type="Gene3D" id="6.10.190.10">
    <property type="match status" value="1"/>
</dbReference>
<dbReference type="GO" id="GO:0003994">
    <property type="term" value="F:aconitate hydratase activity"/>
    <property type="evidence" value="ECO:0007669"/>
    <property type="project" value="UniProtKB-EC"/>
</dbReference>
<keyword evidence="5" id="KW-0411">Iron-sulfur</keyword>
<dbReference type="EMBL" id="AP018732">
    <property type="protein sequence ID" value="BBE41984.1"/>
    <property type="molecule type" value="Genomic_DNA"/>
</dbReference>
<dbReference type="PROSITE" id="PS00450">
    <property type="entry name" value="ACONITASE_1"/>
    <property type="match status" value="1"/>
</dbReference>
<dbReference type="Gene3D" id="3.30.499.10">
    <property type="entry name" value="Aconitase, domain 3"/>
    <property type="match status" value="2"/>
</dbReference>
<dbReference type="PANTHER" id="PTHR11670">
    <property type="entry name" value="ACONITASE/IRON-RESPONSIVE ELEMENT FAMILY MEMBER"/>
    <property type="match status" value="1"/>
</dbReference>
<organism evidence="9 10">
    <name type="scientific">Conexivisphaera calida</name>
    <dbReference type="NCBI Taxonomy" id="1874277"/>
    <lineage>
        <taxon>Archaea</taxon>
        <taxon>Nitrososphaerota</taxon>
        <taxon>Conexivisphaeria</taxon>
        <taxon>Conexivisphaerales</taxon>
        <taxon>Conexivisphaeraceae</taxon>
        <taxon>Conexivisphaera</taxon>
    </lineage>
</organism>
<dbReference type="EC" id="4.2.1.3" evidence="9"/>
<evidence type="ECO:0000256" key="2">
    <source>
        <dbReference type="ARBA" id="ARBA00007185"/>
    </source>
</evidence>
<dbReference type="AlphaFoldDB" id="A0A4P2VBS0"/>
<proteinExistence type="inferred from homology"/>
<dbReference type="Pfam" id="PF00330">
    <property type="entry name" value="Aconitase"/>
    <property type="match status" value="1"/>
</dbReference>
<evidence type="ECO:0000256" key="1">
    <source>
        <dbReference type="ARBA" id="ARBA00001966"/>
    </source>
</evidence>
<comment type="similarity">
    <text evidence="2">Belongs to the aconitase/IPM isomerase family.</text>
</comment>
<evidence type="ECO:0000256" key="6">
    <source>
        <dbReference type="ARBA" id="ARBA00023239"/>
    </source>
</evidence>
<dbReference type="SUPFAM" id="SSF53732">
    <property type="entry name" value="Aconitase iron-sulfur domain"/>
    <property type="match status" value="1"/>
</dbReference>
<evidence type="ECO:0000256" key="5">
    <source>
        <dbReference type="ARBA" id="ARBA00023014"/>
    </source>
</evidence>
<dbReference type="Gene3D" id="3.20.19.10">
    <property type="entry name" value="Aconitase, domain 4"/>
    <property type="match status" value="1"/>
</dbReference>
<keyword evidence="3" id="KW-0479">Metal-binding</keyword>
<dbReference type="OrthoDB" id="255at2157"/>
<comment type="cofactor">
    <cofactor evidence="1">
        <name>[4Fe-4S] cluster</name>
        <dbReference type="ChEBI" id="CHEBI:49883"/>
    </cofactor>
</comment>
<dbReference type="Proteomes" id="UP000509448">
    <property type="component" value="Chromosome"/>
</dbReference>
<evidence type="ECO:0000259" key="7">
    <source>
        <dbReference type="Pfam" id="PF00330"/>
    </source>
</evidence>
<dbReference type="InterPro" id="IPR015928">
    <property type="entry name" value="Aconitase/3IPM_dehydase_swvl"/>
</dbReference>
<dbReference type="CDD" id="cd01580">
    <property type="entry name" value="AcnA_IRP_Swivel"/>
    <property type="match status" value="1"/>
</dbReference>
<dbReference type="InterPro" id="IPR036008">
    <property type="entry name" value="Aconitase_4Fe-4S_dom"/>
</dbReference>
<dbReference type="InterPro" id="IPR006249">
    <property type="entry name" value="Aconitase/IRP2"/>
</dbReference>
<name>A0A4P2VBS0_9ARCH</name>
<dbReference type="PRINTS" id="PR00415">
    <property type="entry name" value="ACONITASE"/>
</dbReference>
<evidence type="ECO:0000259" key="8">
    <source>
        <dbReference type="Pfam" id="PF00694"/>
    </source>
</evidence>
<dbReference type="SUPFAM" id="SSF52016">
    <property type="entry name" value="LeuD/IlvD-like"/>
    <property type="match status" value="1"/>
</dbReference>
<dbReference type="Pfam" id="PF00694">
    <property type="entry name" value="Aconitase_C"/>
    <property type="match status" value="1"/>
</dbReference>
<protein>
    <submittedName>
        <fullName evidence="9">Aconitate hydratase</fullName>
        <ecNumber evidence="9">4.2.1.3</ecNumber>
    </submittedName>
</protein>